<name>A0ABR2MDR8_9ASPA</name>
<evidence type="ECO:0008006" key="3">
    <source>
        <dbReference type="Google" id="ProtNLM"/>
    </source>
</evidence>
<organism evidence="1 2">
    <name type="scientific">Platanthera guangdongensis</name>
    <dbReference type="NCBI Taxonomy" id="2320717"/>
    <lineage>
        <taxon>Eukaryota</taxon>
        <taxon>Viridiplantae</taxon>
        <taxon>Streptophyta</taxon>
        <taxon>Embryophyta</taxon>
        <taxon>Tracheophyta</taxon>
        <taxon>Spermatophyta</taxon>
        <taxon>Magnoliopsida</taxon>
        <taxon>Liliopsida</taxon>
        <taxon>Asparagales</taxon>
        <taxon>Orchidaceae</taxon>
        <taxon>Orchidoideae</taxon>
        <taxon>Orchideae</taxon>
        <taxon>Orchidinae</taxon>
        <taxon>Platanthera</taxon>
    </lineage>
</organism>
<reference evidence="1 2" key="1">
    <citation type="journal article" date="2022" name="Nat. Plants">
        <title>Genomes of leafy and leafless Platanthera orchids illuminate the evolution of mycoheterotrophy.</title>
        <authorList>
            <person name="Li M.H."/>
            <person name="Liu K.W."/>
            <person name="Li Z."/>
            <person name="Lu H.C."/>
            <person name="Ye Q.L."/>
            <person name="Zhang D."/>
            <person name="Wang J.Y."/>
            <person name="Li Y.F."/>
            <person name="Zhong Z.M."/>
            <person name="Liu X."/>
            <person name="Yu X."/>
            <person name="Liu D.K."/>
            <person name="Tu X.D."/>
            <person name="Liu B."/>
            <person name="Hao Y."/>
            <person name="Liao X.Y."/>
            <person name="Jiang Y.T."/>
            <person name="Sun W.H."/>
            <person name="Chen J."/>
            <person name="Chen Y.Q."/>
            <person name="Ai Y."/>
            <person name="Zhai J.W."/>
            <person name="Wu S.S."/>
            <person name="Zhou Z."/>
            <person name="Hsiao Y.Y."/>
            <person name="Wu W.L."/>
            <person name="Chen Y.Y."/>
            <person name="Lin Y.F."/>
            <person name="Hsu J.L."/>
            <person name="Li C.Y."/>
            <person name="Wang Z.W."/>
            <person name="Zhao X."/>
            <person name="Zhong W.Y."/>
            <person name="Ma X.K."/>
            <person name="Ma L."/>
            <person name="Huang J."/>
            <person name="Chen G.Z."/>
            <person name="Huang M.Z."/>
            <person name="Huang L."/>
            <person name="Peng D.H."/>
            <person name="Luo Y.B."/>
            <person name="Zou S.Q."/>
            <person name="Chen S.P."/>
            <person name="Lan S."/>
            <person name="Tsai W.C."/>
            <person name="Van de Peer Y."/>
            <person name="Liu Z.J."/>
        </authorList>
    </citation>
    <scope>NUCLEOTIDE SEQUENCE [LARGE SCALE GENOMIC DNA]</scope>
    <source>
        <strain evidence="1">Lor288</strain>
    </source>
</reference>
<sequence>MMVGEALVYLGLRMKGGRHFKKRPSSIVRRSSRFEEDARFGVVRWCSASGRRARLCVDVVRRKKRKIAELQRSGLTSFGGRGREKRTGVRLTEVSMSFL</sequence>
<dbReference type="EMBL" id="JBBWWR010000008">
    <property type="protein sequence ID" value="KAK8962278.1"/>
    <property type="molecule type" value="Genomic_DNA"/>
</dbReference>
<accession>A0ABR2MDR8</accession>
<dbReference type="Proteomes" id="UP001412067">
    <property type="component" value="Unassembled WGS sequence"/>
</dbReference>
<evidence type="ECO:0000313" key="1">
    <source>
        <dbReference type="EMBL" id="KAK8962278.1"/>
    </source>
</evidence>
<proteinExistence type="predicted"/>
<gene>
    <name evidence="1" type="ORF">KSP40_PGU010513</name>
</gene>
<protein>
    <recommendedName>
        <fullName evidence="3">Ribosomal protein S14</fullName>
    </recommendedName>
</protein>
<evidence type="ECO:0000313" key="2">
    <source>
        <dbReference type="Proteomes" id="UP001412067"/>
    </source>
</evidence>
<comment type="caution">
    <text evidence="1">The sequence shown here is derived from an EMBL/GenBank/DDBJ whole genome shotgun (WGS) entry which is preliminary data.</text>
</comment>
<keyword evidence="2" id="KW-1185">Reference proteome</keyword>